<evidence type="ECO:0000313" key="1">
    <source>
        <dbReference type="EMBL" id="JAS70759.1"/>
    </source>
</evidence>
<reference evidence="1" key="1">
    <citation type="submission" date="2015-11" db="EMBL/GenBank/DDBJ databases">
        <title>De novo transcriptome assembly of four potential Pierce s Disease insect vectors from Arizona vineyards.</title>
        <authorList>
            <person name="Tassone E.E."/>
        </authorList>
    </citation>
    <scope>NUCLEOTIDE SEQUENCE</scope>
</reference>
<dbReference type="InterPro" id="IPR043129">
    <property type="entry name" value="ATPase_NBD"/>
</dbReference>
<accession>A0A1B6H7W4</accession>
<dbReference type="Gene3D" id="3.90.640.10">
    <property type="entry name" value="Actin, Chain A, domain 4"/>
    <property type="match status" value="1"/>
</dbReference>
<protein>
    <submittedName>
        <fullName evidence="1">Uncharacterized protein</fullName>
    </submittedName>
</protein>
<gene>
    <name evidence="1" type="ORF">g.1742</name>
</gene>
<dbReference type="AlphaFoldDB" id="A0A1B6H7W4"/>
<feature type="non-terminal residue" evidence="1">
    <location>
        <position position="128"/>
    </location>
</feature>
<name>A0A1B6H7W4_9HEMI</name>
<dbReference type="EMBL" id="GECU01036947">
    <property type="protein sequence ID" value="JAS70759.1"/>
    <property type="molecule type" value="Transcribed_RNA"/>
</dbReference>
<proteinExistence type="predicted"/>
<dbReference type="Gene3D" id="3.30.420.40">
    <property type="match status" value="1"/>
</dbReference>
<organism evidence="1">
    <name type="scientific">Homalodisca liturata</name>
    <dbReference type="NCBI Taxonomy" id="320908"/>
    <lineage>
        <taxon>Eukaryota</taxon>
        <taxon>Metazoa</taxon>
        <taxon>Ecdysozoa</taxon>
        <taxon>Arthropoda</taxon>
        <taxon>Hexapoda</taxon>
        <taxon>Insecta</taxon>
        <taxon>Pterygota</taxon>
        <taxon>Neoptera</taxon>
        <taxon>Paraneoptera</taxon>
        <taxon>Hemiptera</taxon>
        <taxon>Auchenorrhyncha</taxon>
        <taxon>Membracoidea</taxon>
        <taxon>Cicadellidae</taxon>
        <taxon>Cicadellinae</taxon>
        <taxon>Proconiini</taxon>
        <taxon>Homalodisca</taxon>
    </lineage>
</organism>
<feature type="non-terminal residue" evidence="1">
    <location>
        <position position="1"/>
    </location>
</feature>
<dbReference type="SUPFAM" id="SSF53067">
    <property type="entry name" value="Actin-like ATPase domain"/>
    <property type="match status" value="1"/>
</dbReference>
<sequence>GASDFDSIIYRLLINKYGLKDDAVTRERLFQVVGSIKRGLNRLDSVSASIFGENFENIKLELTQAEFLSEATPVIEEITAFVKDFADEAGVPDHVQVVGNNYNSKVIQDIMAAFPHATVLHPSESAAL</sequence>